<dbReference type="Proteomes" id="UP001201812">
    <property type="component" value="Unassembled WGS sequence"/>
</dbReference>
<dbReference type="EMBL" id="JAKKPZ010000005">
    <property type="protein sequence ID" value="KAI1720962.1"/>
    <property type="molecule type" value="Genomic_DNA"/>
</dbReference>
<proteinExistence type="predicted"/>
<gene>
    <name evidence="3" type="ORF">DdX_05213</name>
</gene>
<keyword evidence="2" id="KW-1133">Transmembrane helix</keyword>
<feature type="region of interest" description="Disordered" evidence="1">
    <location>
        <begin position="45"/>
        <end position="86"/>
    </location>
</feature>
<reference evidence="3" key="1">
    <citation type="submission" date="2022-01" db="EMBL/GenBank/DDBJ databases">
        <title>Genome Sequence Resource for Two Populations of Ditylenchus destructor, the Migratory Endoparasitic Phytonematode.</title>
        <authorList>
            <person name="Zhang H."/>
            <person name="Lin R."/>
            <person name="Xie B."/>
        </authorList>
    </citation>
    <scope>NUCLEOTIDE SEQUENCE</scope>
    <source>
        <strain evidence="3">BazhouSP</strain>
    </source>
</reference>
<evidence type="ECO:0000256" key="1">
    <source>
        <dbReference type="SAM" id="MobiDB-lite"/>
    </source>
</evidence>
<dbReference type="AlphaFoldDB" id="A0AAD4N8Y4"/>
<feature type="region of interest" description="Disordered" evidence="1">
    <location>
        <begin position="220"/>
        <end position="252"/>
    </location>
</feature>
<comment type="caution">
    <text evidence="3">The sequence shown here is derived from an EMBL/GenBank/DDBJ whole genome shotgun (WGS) entry which is preliminary data.</text>
</comment>
<sequence length="293" mass="31454">MNELLAIIIIVVICCAMFFAWLFSMATCPDRMVNLISGTTNQQAVSSSASSSASKELITSKSSSNSDDGSSKGGPTKNGGSARSSVSNFLQRLNSQRTSTNSKKLSVVPEQDEQLTVTSISQLRQQNSANRSIQTQPQIQHASILPQVKSNSKSSCRIIMEEEPVQPIVGRTIYLRQGKGHPGVHLLQQAPDNEDEGGLGEERCVEDVIQRRNWRRQYPQLDDDAWGPGSNPDSQPITADVTPVPSRTSTNPGSLALAAAQAEEDSANVVQSTQTSCINPALGQSAPAIIHVI</sequence>
<name>A0AAD4N8Y4_9BILA</name>
<evidence type="ECO:0000256" key="2">
    <source>
        <dbReference type="SAM" id="Phobius"/>
    </source>
</evidence>
<keyword evidence="4" id="KW-1185">Reference proteome</keyword>
<keyword evidence="2" id="KW-0472">Membrane</keyword>
<accession>A0AAD4N8Y4</accession>
<keyword evidence="2" id="KW-0812">Transmembrane</keyword>
<feature type="transmembrane region" description="Helical" evidence="2">
    <location>
        <begin position="6"/>
        <end position="23"/>
    </location>
</feature>
<evidence type="ECO:0000313" key="3">
    <source>
        <dbReference type="EMBL" id="KAI1720962.1"/>
    </source>
</evidence>
<organism evidence="3 4">
    <name type="scientific">Ditylenchus destructor</name>
    <dbReference type="NCBI Taxonomy" id="166010"/>
    <lineage>
        <taxon>Eukaryota</taxon>
        <taxon>Metazoa</taxon>
        <taxon>Ecdysozoa</taxon>
        <taxon>Nematoda</taxon>
        <taxon>Chromadorea</taxon>
        <taxon>Rhabditida</taxon>
        <taxon>Tylenchina</taxon>
        <taxon>Tylenchomorpha</taxon>
        <taxon>Sphaerularioidea</taxon>
        <taxon>Anguinidae</taxon>
        <taxon>Anguininae</taxon>
        <taxon>Ditylenchus</taxon>
    </lineage>
</organism>
<protein>
    <submittedName>
        <fullName evidence="3">Uncharacterized protein</fullName>
    </submittedName>
</protein>
<evidence type="ECO:0000313" key="4">
    <source>
        <dbReference type="Proteomes" id="UP001201812"/>
    </source>
</evidence>
<feature type="compositionally biased region" description="Low complexity" evidence="1">
    <location>
        <begin position="46"/>
        <end position="68"/>
    </location>
</feature>